<dbReference type="PANTHER" id="PTHR37310">
    <property type="entry name" value="CYTOPLASMIC PROTEIN-RELATED"/>
    <property type="match status" value="1"/>
</dbReference>
<dbReference type="InterPro" id="IPR005560">
    <property type="entry name" value="Csp_YhjQ"/>
</dbReference>
<dbReference type="Proteomes" id="UP000297453">
    <property type="component" value="Unassembled WGS sequence"/>
</dbReference>
<accession>A0A4R9FNR1</accession>
<dbReference type="PANTHER" id="PTHR37310:SF1">
    <property type="entry name" value="CYTOPLASMIC PROTEIN"/>
    <property type="match status" value="1"/>
</dbReference>
<dbReference type="OrthoDB" id="5396211at2"/>
<dbReference type="Gene3D" id="1.20.1270.360">
    <property type="match status" value="1"/>
</dbReference>
<dbReference type="RefSeq" id="WP_135589477.1">
    <property type="nucleotide sequence ID" value="NZ_RQEP01000019.1"/>
</dbReference>
<gene>
    <name evidence="2" type="ORF">EHO59_16115</name>
</gene>
<dbReference type="AlphaFoldDB" id="A0A4R9FNR1"/>
<name>A0A4R9FNR1_9LEPT</name>
<protein>
    <submittedName>
        <fullName evidence="2">Four-helix bundle copper-binding protein</fullName>
    </submittedName>
</protein>
<comment type="caution">
    <text evidence="2">The sequence shown here is derived from an EMBL/GenBank/DDBJ whole genome shotgun (WGS) entry which is preliminary data.</text>
</comment>
<evidence type="ECO:0000256" key="1">
    <source>
        <dbReference type="SAM" id="SignalP"/>
    </source>
</evidence>
<dbReference type="Pfam" id="PF03860">
    <property type="entry name" value="Csp"/>
    <property type="match status" value="1"/>
</dbReference>
<evidence type="ECO:0000313" key="3">
    <source>
        <dbReference type="Proteomes" id="UP000297453"/>
    </source>
</evidence>
<dbReference type="EMBL" id="RQEP01000019">
    <property type="protein sequence ID" value="TGJ99386.1"/>
    <property type="molecule type" value="Genomic_DNA"/>
</dbReference>
<proteinExistence type="predicted"/>
<feature type="signal peptide" evidence="1">
    <location>
        <begin position="1"/>
        <end position="28"/>
    </location>
</feature>
<evidence type="ECO:0000313" key="2">
    <source>
        <dbReference type="EMBL" id="TGJ99386.1"/>
    </source>
</evidence>
<keyword evidence="3" id="KW-1185">Reference proteome</keyword>
<sequence length="156" mass="16620">MEQSFSRKQILGLSAAAIATLASSSVLGEDHASKKHSKKSKKTNSMPVGSAAEASAQCIVKGRVCINMCVDVLSEGHTEMADCLRSVEETTALCEAFVTLSSLHSVGTKKLASLCLESCERCAAQCDKHADHHQECKDCAEACRNCIAEFKKLLAA</sequence>
<dbReference type="InterPro" id="IPR030913">
    <property type="entry name" value="Csp1_Cys_rich"/>
</dbReference>
<dbReference type="NCBIfam" id="TIGR04401">
    <property type="entry name" value="TAT_Cys_rich"/>
    <property type="match status" value="1"/>
</dbReference>
<feature type="chain" id="PRO_5020198512" evidence="1">
    <location>
        <begin position="29"/>
        <end position="156"/>
    </location>
</feature>
<organism evidence="2 3">
    <name type="scientific">Leptospira semungkisensis</name>
    <dbReference type="NCBI Taxonomy" id="2484985"/>
    <lineage>
        <taxon>Bacteria</taxon>
        <taxon>Pseudomonadati</taxon>
        <taxon>Spirochaetota</taxon>
        <taxon>Spirochaetia</taxon>
        <taxon>Leptospirales</taxon>
        <taxon>Leptospiraceae</taxon>
        <taxon>Leptospira</taxon>
    </lineage>
</organism>
<keyword evidence="1" id="KW-0732">Signal</keyword>
<reference evidence="2" key="1">
    <citation type="journal article" date="2019" name="PLoS Negl. Trop. Dis.">
        <title>Revisiting the worldwide diversity of Leptospira species in the environment.</title>
        <authorList>
            <person name="Vincent A.T."/>
            <person name="Schiettekatte O."/>
            <person name="Bourhy P."/>
            <person name="Veyrier F.J."/>
            <person name="Picardeau M."/>
        </authorList>
    </citation>
    <scope>NUCLEOTIDE SEQUENCE [LARGE SCALE GENOMIC DNA]</scope>
    <source>
        <strain evidence="2">SSS9</strain>
    </source>
</reference>